<dbReference type="SUPFAM" id="SSF53756">
    <property type="entry name" value="UDP-Glycosyltransferase/glycogen phosphorylase"/>
    <property type="match status" value="1"/>
</dbReference>
<sequence length="307" mass="34337">MEPKKHHIACIPAPAQGHISPMFKLAKLLHSRGFYITFVHTEFNYVRLSNSSDSNSPALHNLDDFRFEIIPDGLPPENKRGVLDLPELCRSLSDPGPCRNAVKSLLVKLGKSYDVPPVTCVITDAHTTFTYEVGEELGIKVMVLYTTSACAALGYLHYDELVKRGIFPLKDESYLTNGFLDTPVDWIPGLKDGAKLKHLPSFMRTTDPQDTMFHYSIATVNQAINSKSIIMNTFDDLEGQVLEAIKAKIPKLYSIGPLNLQCQQSNLKDFGSNLWKEDTNCLTWLDKRSPNSVIYVNYGSLTILTKA</sequence>
<dbReference type="PANTHER" id="PTHR11926:SF1283">
    <property type="entry name" value="GLYCOSYLTRANSFERASE"/>
    <property type="match status" value="1"/>
</dbReference>
<name>A0AAW1HNM2_SAPOF</name>
<dbReference type="FunFam" id="3.40.50.2000:FF:000065">
    <property type="entry name" value="Glycosyltransferase"/>
    <property type="match status" value="1"/>
</dbReference>
<comment type="similarity">
    <text evidence="1">Belongs to the UDP-glycosyltransferase family.</text>
</comment>
<proteinExistence type="inferred from homology"/>
<dbReference type="CDD" id="cd03784">
    <property type="entry name" value="GT1_Gtf-like"/>
    <property type="match status" value="1"/>
</dbReference>
<evidence type="ECO:0000256" key="1">
    <source>
        <dbReference type="ARBA" id="ARBA00009995"/>
    </source>
</evidence>
<evidence type="ECO:0000256" key="2">
    <source>
        <dbReference type="ARBA" id="ARBA00022676"/>
    </source>
</evidence>
<dbReference type="GO" id="GO:0016135">
    <property type="term" value="P:saponin biosynthetic process"/>
    <property type="evidence" value="ECO:0007669"/>
    <property type="project" value="UniProtKB-ARBA"/>
</dbReference>
<comment type="caution">
    <text evidence="4">The sequence shown here is derived from an EMBL/GenBank/DDBJ whole genome shotgun (WGS) entry which is preliminary data.</text>
</comment>
<gene>
    <name evidence="4" type="ORF">RND81_11G157100</name>
</gene>
<dbReference type="GO" id="GO:0080044">
    <property type="term" value="F:quercetin 7-O-glucosyltransferase activity"/>
    <property type="evidence" value="ECO:0007669"/>
    <property type="project" value="TreeGrafter"/>
</dbReference>
<dbReference type="InterPro" id="IPR002213">
    <property type="entry name" value="UDP_glucos_trans"/>
</dbReference>
<accession>A0AAW1HNM2</accession>
<dbReference type="GO" id="GO:0016104">
    <property type="term" value="P:triterpenoid biosynthetic process"/>
    <property type="evidence" value="ECO:0007669"/>
    <property type="project" value="UniProtKB-ARBA"/>
</dbReference>
<dbReference type="PANTHER" id="PTHR11926">
    <property type="entry name" value="GLUCOSYL/GLUCURONOSYL TRANSFERASES"/>
    <property type="match status" value="1"/>
</dbReference>
<organism evidence="4 5">
    <name type="scientific">Saponaria officinalis</name>
    <name type="common">Common soapwort</name>
    <name type="synonym">Lychnis saponaria</name>
    <dbReference type="NCBI Taxonomy" id="3572"/>
    <lineage>
        <taxon>Eukaryota</taxon>
        <taxon>Viridiplantae</taxon>
        <taxon>Streptophyta</taxon>
        <taxon>Embryophyta</taxon>
        <taxon>Tracheophyta</taxon>
        <taxon>Spermatophyta</taxon>
        <taxon>Magnoliopsida</taxon>
        <taxon>eudicotyledons</taxon>
        <taxon>Gunneridae</taxon>
        <taxon>Pentapetalae</taxon>
        <taxon>Caryophyllales</taxon>
        <taxon>Caryophyllaceae</taxon>
        <taxon>Caryophylleae</taxon>
        <taxon>Saponaria</taxon>
    </lineage>
</organism>
<evidence type="ECO:0000313" key="5">
    <source>
        <dbReference type="Proteomes" id="UP001443914"/>
    </source>
</evidence>
<reference evidence="4" key="1">
    <citation type="submission" date="2024-03" db="EMBL/GenBank/DDBJ databases">
        <title>WGS assembly of Saponaria officinalis var. Norfolk2.</title>
        <authorList>
            <person name="Jenkins J."/>
            <person name="Shu S."/>
            <person name="Grimwood J."/>
            <person name="Barry K."/>
            <person name="Goodstein D."/>
            <person name="Schmutz J."/>
            <person name="Leebens-Mack J."/>
            <person name="Osbourn A."/>
        </authorList>
    </citation>
    <scope>NUCLEOTIDE SEQUENCE [LARGE SCALE GENOMIC DNA]</scope>
    <source>
        <strain evidence="4">JIC</strain>
    </source>
</reference>
<keyword evidence="2" id="KW-0328">Glycosyltransferase</keyword>
<dbReference type="Gene3D" id="3.40.50.2000">
    <property type="entry name" value="Glycogen Phosphorylase B"/>
    <property type="match status" value="2"/>
</dbReference>
<dbReference type="Proteomes" id="UP001443914">
    <property type="component" value="Unassembled WGS sequence"/>
</dbReference>
<dbReference type="GO" id="GO:0080043">
    <property type="term" value="F:quercetin 3-O-glucosyltransferase activity"/>
    <property type="evidence" value="ECO:0007669"/>
    <property type="project" value="TreeGrafter"/>
</dbReference>
<dbReference type="EMBL" id="JBDFQZ010000011">
    <property type="protein sequence ID" value="KAK9677635.1"/>
    <property type="molecule type" value="Genomic_DNA"/>
</dbReference>
<dbReference type="AlphaFoldDB" id="A0AAW1HNM2"/>
<protein>
    <submittedName>
        <fullName evidence="4">Uncharacterized protein</fullName>
    </submittedName>
</protein>
<keyword evidence="5" id="KW-1185">Reference proteome</keyword>
<evidence type="ECO:0000313" key="4">
    <source>
        <dbReference type="EMBL" id="KAK9677635.1"/>
    </source>
</evidence>
<evidence type="ECO:0000256" key="3">
    <source>
        <dbReference type="ARBA" id="ARBA00022679"/>
    </source>
</evidence>
<keyword evidence="3" id="KW-0808">Transferase</keyword>